<dbReference type="RefSeq" id="WP_303280983.1">
    <property type="nucleotide sequence ID" value="NZ_BAABCZ010000016.1"/>
</dbReference>
<evidence type="ECO:0000313" key="1">
    <source>
        <dbReference type="EMBL" id="MDO5986468.1"/>
    </source>
</evidence>
<dbReference type="InterPro" id="IPR018592">
    <property type="entry name" value="DUF2024"/>
</dbReference>
<sequence>MKISVWDTYVKKEDGTIMHFDILVPDSLTDEQVIFKYGTHYLESKPFKVKELTVNECRFCHIEQATDEIIAAVTEKGYAIIEMENCS</sequence>
<proteinExistence type="predicted"/>
<organism evidence="1 2">
    <name type="scientific">Flavivirga amylovorans</name>
    <dbReference type="NCBI Taxonomy" id="870486"/>
    <lineage>
        <taxon>Bacteria</taxon>
        <taxon>Pseudomonadati</taxon>
        <taxon>Bacteroidota</taxon>
        <taxon>Flavobacteriia</taxon>
        <taxon>Flavobacteriales</taxon>
        <taxon>Flavobacteriaceae</taxon>
        <taxon>Flavivirga</taxon>
    </lineage>
</organism>
<dbReference type="EMBL" id="JAUOEM010000001">
    <property type="protein sequence ID" value="MDO5986468.1"/>
    <property type="molecule type" value="Genomic_DNA"/>
</dbReference>
<keyword evidence="2" id="KW-1185">Reference proteome</keyword>
<evidence type="ECO:0000313" key="2">
    <source>
        <dbReference type="Proteomes" id="UP001176891"/>
    </source>
</evidence>
<name>A0ABT8WYC4_9FLAO</name>
<gene>
    <name evidence="1" type="ORF">Q4Q39_03525</name>
</gene>
<dbReference type="SUPFAM" id="SSF160766">
    <property type="entry name" value="NE1680-like"/>
    <property type="match status" value="1"/>
</dbReference>
<dbReference type="InterPro" id="IPR023122">
    <property type="entry name" value="NE1680-like_sf"/>
</dbReference>
<accession>A0ABT8WYC4</accession>
<dbReference type="Pfam" id="PF09630">
    <property type="entry name" value="DUF2024"/>
    <property type="match status" value="1"/>
</dbReference>
<dbReference type="Proteomes" id="UP001176891">
    <property type="component" value="Unassembled WGS sequence"/>
</dbReference>
<reference evidence="1" key="1">
    <citation type="submission" date="2023-07" db="EMBL/GenBank/DDBJ databases">
        <title>Two novel species in the genus Flavivirga.</title>
        <authorList>
            <person name="Kwon K."/>
        </authorList>
    </citation>
    <scope>NUCLEOTIDE SEQUENCE</scope>
    <source>
        <strain evidence="1">KACC 14157</strain>
    </source>
</reference>
<comment type="caution">
    <text evidence="1">The sequence shown here is derived from an EMBL/GenBank/DDBJ whole genome shotgun (WGS) entry which is preliminary data.</text>
</comment>
<dbReference type="Gene3D" id="3.10.510.10">
    <property type="entry name" value="NE1680-like"/>
    <property type="match status" value="1"/>
</dbReference>
<protein>
    <submittedName>
        <fullName evidence="1">DUF2024 family protein</fullName>
    </submittedName>
</protein>